<dbReference type="SMART" id="SM00878">
    <property type="entry name" value="Biotin_carb_C"/>
    <property type="match status" value="1"/>
</dbReference>
<evidence type="ECO:0000313" key="16">
    <source>
        <dbReference type="EMBL" id="OUQ34384.1"/>
    </source>
</evidence>
<evidence type="ECO:0000256" key="12">
    <source>
        <dbReference type="PROSITE-ProRule" id="PRU00409"/>
    </source>
</evidence>
<reference evidence="16 17" key="1">
    <citation type="journal article" date="2018" name="BMC Genomics">
        <title>Whole genome sequencing and function prediction of 133 gut anaerobes isolated from chicken caecum in pure cultures.</title>
        <authorList>
            <person name="Medvecky M."/>
            <person name="Cejkova D."/>
            <person name="Polansky O."/>
            <person name="Karasova D."/>
            <person name="Kubasova T."/>
            <person name="Cizek A."/>
            <person name="Rychlik I."/>
        </authorList>
    </citation>
    <scope>NUCLEOTIDE SEQUENCE [LARGE SCALE GENOMIC DNA]</scope>
    <source>
        <strain evidence="16 17">An13</strain>
    </source>
</reference>
<dbReference type="SUPFAM" id="SSF51246">
    <property type="entry name" value="Rudiment single hybrid motif"/>
    <property type="match status" value="1"/>
</dbReference>
<dbReference type="FunFam" id="3.30.1490.20:FF:000018">
    <property type="entry name" value="Biotin carboxylase"/>
    <property type="match status" value="1"/>
</dbReference>
<evidence type="ECO:0000256" key="4">
    <source>
        <dbReference type="ARBA" id="ARBA00013263"/>
    </source>
</evidence>
<dbReference type="PANTHER" id="PTHR48095:SF2">
    <property type="entry name" value="BIOTIN CARBOXYLASE, CHLOROPLASTIC"/>
    <property type="match status" value="1"/>
</dbReference>
<dbReference type="InterPro" id="IPR004549">
    <property type="entry name" value="Acetyl_CoA_COase_biotin_COase"/>
</dbReference>
<dbReference type="PROSITE" id="PS50979">
    <property type="entry name" value="BC"/>
    <property type="match status" value="1"/>
</dbReference>
<dbReference type="FunFam" id="3.30.470.20:FF:000028">
    <property type="entry name" value="Methylcrotonoyl-CoA carboxylase subunit alpha, mitochondrial"/>
    <property type="match status" value="1"/>
</dbReference>
<name>A0A1Y4SWW6_9FIRM</name>
<dbReference type="InterPro" id="IPR011054">
    <property type="entry name" value="Rudment_hybrid_motif"/>
</dbReference>
<evidence type="ECO:0000256" key="8">
    <source>
        <dbReference type="ARBA" id="ARBA00022840"/>
    </source>
</evidence>
<dbReference type="InterPro" id="IPR005479">
    <property type="entry name" value="CPAse_ATP-bd"/>
</dbReference>
<comment type="caution">
    <text evidence="16">The sequence shown here is derived from an EMBL/GenBank/DDBJ whole genome shotgun (WGS) entry which is preliminary data.</text>
</comment>
<comment type="catalytic activity">
    <reaction evidence="11 13">
        <text>N(6)-biotinyl-L-lysyl-[protein] + hydrogencarbonate + ATP = N(6)-carboxybiotinyl-L-lysyl-[protein] + ADP + phosphate + H(+)</text>
        <dbReference type="Rhea" id="RHEA:13501"/>
        <dbReference type="Rhea" id="RHEA-COMP:10505"/>
        <dbReference type="Rhea" id="RHEA-COMP:10506"/>
        <dbReference type="ChEBI" id="CHEBI:15378"/>
        <dbReference type="ChEBI" id="CHEBI:17544"/>
        <dbReference type="ChEBI" id="CHEBI:30616"/>
        <dbReference type="ChEBI" id="CHEBI:43474"/>
        <dbReference type="ChEBI" id="CHEBI:83144"/>
        <dbReference type="ChEBI" id="CHEBI:83145"/>
        <dbReference type="ChEBI" id="CHEBI:456216"/>
        <dbReference type="EC" id="6.3.4.14"/>
    </reaction>
</comment>
<keyword evidence="13" id="KW-0444">Lipid biosynthesis</keyword>
<evidence type="ECO:0000259" key="15">
    <source>
        <dbReference type="PROSITE" id="PS50979"/>
    </source>
</evidence>
<comment type="subunit">
    <text evidence="3 13">Acetyl-CoA carboxylase is a heterohexamer of biotin carboxyl carrier protein, biotin carboxylase and the two subunits of carboxyl transferase in a 2:2 complex.</text>
</comment>
<evidence type="ECO:0000256" key="5">
    <source>
        <dbReference type="ARBA" id="ARBA00022598"/>
    </source>
</evidence>
<keyword evidence="8 12" id="KW-0067">ATP-binding</keyword>
<keyword evidence="6" id="KW-0479">Metal-binding</keyword>
<dbReference type="InterPro" id="IPR005481">
    <property type="entry name" value="BC-like_N"/>
</dbReference>
<dbReference type="GO" id="GO:0006633">
    <property type="term" value="P:fatty acid biosynthetic process"/>
    <property type="evidence" value="ECO:0007669"/>
    <property type="project" value="UniProtKB-KW"/>
</dbReference>
<dbReference type="RefSeq" id="WP_087358052.1">
    <property type="nucleotide sequence ID" value="NZ_JACJKO010000008.1"/>
</dbReference>
<keyword evidence="9" id="KW-0460">Magnesium</keyword>
<evidence type="ECO:0000313" key="17">
    <source>
        <dbReference type="Proteomes" id="UP000195305"/>
    </source>
</evidence>
<proteinExistence type="predicted"/>
<evidence type="ECO:0000256" key="1">
    <source>
        <dbReference type="ARBA" id="ARBA00003761"/>
    </source>
</evidence>
<sequence>MIEKLLIANRGEIAVRIIRTCKEMGIQTVAVYSTADRQSLHVQLADESVCIGGPLANDSYLNMNAIIQAACNTGCDAIHPGFGFLSENSQFARLVIQCGLIWVGPSPDIIDMLGNKSAARKMMKEAGVPVIPGSKEVVETVEQGKDIASRIGYPVMIKASNGGGGRGMRVVCNEEEFETQYTNAKAEAKACFGDDDVYLEKLIENPKHIEVQVIGDQHGNVIHLYERDCSFQRRHQKMIEEAPCHILKKDVRQHLFEDALKACRHVGYNSVGTIEFLLDKHGNYYFMEMNTRIQVEHPITEMICGVDLIKLQLKVAEGLKLPYRQEDIHQNGYALECRINAEDMNRDFAPTPGKITFMHLPGGRGVRVDSAMYSGCEISPYYDSMILKLITFAPTRLECIKKMRAALSEVIIDGISTNTKFHYYVLHSKEFIEGRYDTSFCETFIKELKDNGSIV</sequence>
<comment type="function">
    <text evidence="1 13">This protein is a component of the acetyl coenzyme A carboxylase complex; first, biotin carboxylase catalyzes the carboxylation of the carrier protein and then the transcarboxylase transfers the carboxyl group to form malonyl-CoA.</text>
</comment>
<dbReference type="GO" id="GO:0046872">
    <property type="term" value="F:metal ion binding"/>
    <property type="evidence" value="ECO:0007669"/>
    <property type="project" value="UniProtKB-KW"/>
</dbReference>
<dbReference type="EMBL" id="NFLJ01000017">
    <property type="protein sequence ID" value="OUQ34384.1"/>
    <property type="molecule type" value="Genomic_DNA"/>
</dbReference>
<dbReference type="FunFam" id="3.40.50.20:FF:000010">
    <property type="entry name" value="Propionyl-CoA carboxylase subunit alpha"/>
    <property type="match status" value="1"/>
</dbReference>
<evidence type="ECO:0000256" key="10">
    <source>
        <dbReference type="ARBA" id="ARBA00023267"/>
    </source>
</evidence>
<dbReference type="NCBIfam" id="TIGR00514">
    <property type="entry name" value="accC"/>
    <property type="match status" value="1"/>
</dbReference>
<dbReference type="GO" id="GO:0004075">
    <property type="term" value="F:biotin carboxylase activity"/>
    <property type="evidence" value="ECO:0007669"/>
    <property type="project" value="UniProtKB-EC"/>
</dbReference>
<dbReference type="InterPro" id="IPR016185">
    <property type="entry name" value="PreATP-grasp_dom_sf"/>
</dbReference>
<keyword evidence="13" id="KW-0276">Fatty acid metabolism</keyword>
<dbReference type="Proteomes" id="UP000195305">
    <property type="component" value="Unassembled WGS sequence"/>
</dbReference>
<feature type="domain" description="ATP-grasp" evidence="14">
    <location>
        <begin position="120"/>
        <end position="317"/>
    </location>
</feature>
<dbReference type="PANTHER" id="PTHR48095">
    <property type="entry name" value="PYRUVATE CARBOXYLASE SUBUNIT A"/>
    <property type="match status" value="1"/>
</dbReference>
<dbReference type="InterPro" id="IPR011761">
    <property type="entry name" value="ATP-grasp"/>
</dbReference>
<dbReference type="SUPFAM" id="SSF52440">
    <property type="entry name" value="PreATP-grasp domain"/>
    <property type="match status" value="1"/>
</dbReference>
<evidence type="ECO:0000256" key="7">
    <source>
        <dbReference type="ARBA" id="ARBA00022741"/>
    </source>
</evidence>
<keyword evidence="10 13" id="KW-0092">Biotin</keyword>
<dbReference type="PROSITE" id="PS00867">
    <property type="entry name" value="CPSASE_2"/>
    <property type="match status" value="1"/>
</dbReference>
<keyword evidence="17" id="KW-1185">Reference proteome</keyword>
<dbReference type="NCBIfam" id="NF006367">
    <property type="entry name" value="PRK08591.1"/>
    <property type="match status" value="1"/>
</dbReference>
<dbReference type="Gene3D" id="3.30.470.20">
    <property type="entry name" value="ATP-grasp fold, B domain"/>
    <property type="match status" value="1"/>
</dbReference>
<protein>
    <recommendedName>
        <fullName evidence="4 13">Biotin carboxylase</fullName>
        <ecNumber evidence="4 13">6.3.4.14</ecNumber>
    </recommendedName>
    <alternativeName>
        <fullName evidence="13">Acetyl-coenzyme A carboxylase biotin carboxylase subunit A</fullName>
    </alternativeName>
</protein>
<dbReference type="GO" id="GO:0005524">
    <property type="term" value="F:ATP binding"/>
    <property type="evidence" value="ECO:0007669"/>
    <property type="project" value="UniProtKB-UniRule"/>
</dbReference>
<dbReference type="InterPro" id="IPR005482">
    <property type="entry name" value="Biotin_COase_C"/>
</dbReference>
<feature type="domain" description="Biotin carboxylation" evidence="15">
    <location>
        <begin position="1"/>
        <end position="446"/>
    </location>
</feature>
<evidence type="ECO:0000256" key="13">
    <source>
        <dbReference type="RuleBase" id="RU365063"/>
    </source>
</evidence>
<dbReference type="SUPFAM" id="SSF56059">
    <property type="entry name" value="Glutathione synthetase ATP-binding domain-like"/>
    <property type="match status" value="1"/>
</dbReference>
<dbReference type="EC" id="6.3.4.14" evidence="4 13"/>
<keyword evidence="5 13" id="KW-0436">Ligase</keyword>
<keyword evidence="7 12" id="KW-0547">Nucleotide-binding</keyword>
<accession>A0A1Y4SWW6</accession>
<evidence type="ECO:0000256" key="11">
    <source>
        <dbReference type="ARBA" id="ARBA00048600"/>
    </source>
</evidence>
<dbReference type="InterPro" id="IPR011764">
    <property type="entry name" value="Biotin_carboxylation_dom"/>
</dbReference>
<dbReference type="InterPro" id="IPR051602">
    <property type="entry name" value="ACC_Biotin_Carboxylase"/>
</dbReference>
<dbReference type="UniPathway" id="UPA00655">
    <property type="reaction ID" value="UER00711"/>
</dbReference>
<dbReference type="Pfam" id="PF00289">
    <property type="entry name" value="Biotin_carb_N"/>
    <property type="match status" value="1"/>
</dbReference>
<evidence type="ECO:0000256" key="6">
    <source>
        <dbReference type="ARBA" id="ARBA00022723"/>
    </source>
</evidence>
<evidence type="ECO:0000256" key="9">
    <source>
        <dbReference type="ARBA" id="ARBA00022842"/>
    </source>
</evidence>
<dbReference type="AlphaFoldDB" id="A0A1Y4SWW6"/>
<dbReference type="PROSITE" id="PS00866">
    <property type="entry name" value="CPSASE_1"/>
    <property type="match status" value="1"/>
</dbReference>
<dbReference type="GO" id="GO:2001295">
    <property type="term" value="P:malonyl-CoA biosynthetic process"/>
    <property type="evidence" value="ECO:0007669"/>
    <property type="project" value="UniProtKB-UniPathway"/>
</dbReference>
<dbReference type="OrthoDB" id="9807469at2"/>
<keyword evidence="13" id="KW-0443">Lipid metabolism</keyword>
<evidence type="ECO:0000256" key="2">
    <source>
        <dbReference type="ARBA" id="ARBA00004956"/>
    </source>
</evidence>
<keyword evidence="13" id="KW-0275">Fatty acid biosynthesis</keyword>
<dbReference type="Pfam" id="PF02785">
    <property type="entry name" value="Biotin_carb_C"/>
    <property type="match status" value="1"/>
</dbReference>
<organism evidence="16 17">
    <name type="scientific">Massilimicrobiota timonensis</name>
    <dbReference type="NCBI Taxonomy" id="1776392"/>
    <lineage>
        <taxon>Bacteria</taxon>
        <taxon>Bacillati</taxon>
        <taxon>Bacillota</taxon>
        <taxon>Erysipelotrichia</taxon>
        <taxon>Erysipelotrichales</taxon>
        <taxon>Erysipelotrichaceae</taxon>
        <taxon>Massilimicrobiota</taxon>
    </lineage>
</organism>
<evidence type="ECO:0000256" key="3">
    <source>
        <dbReference type="ARBA" id="ARBA00011750"/>
    </source>
</evidence>
<gene>
    <name evidence="16" type="ORF">B5E75_07025</name>
</gene>
<dbReference type="Pfam" id="PF02786">
    <property type="entry name" value="CPSase_L_D2"/>
    <property type="match status" value="1"/>
</dbReference>
<dbReference type="PROSITE" id="PS50975">
    <property type="entry name" value="ATP_GRASP"/>
    <property type="match status" value="1"/>
</dbReference>
<evidence type="ECO:0000259" key="14">
    <source>
        <dbReference type="PROSITE" id="PS50975"/>
    </source>
</evidence>
<comment type="pathway">
    <text evidence="2 13">Lipid metabolism; malonyl-CoA biosynthesis; malonyl-CoA from acetyl-CoA: step 1/1.</text>
</comment>